<dbReference type="Proteomes" id="UP000050794">
    <property type="component" value="Unassembled WGS sequence"/>
</dbReference>
<keyword evidence="9" id="KW-1185">Reference proteome</keyword>
<reference evidence="10" key="1">
    <citation type="submission" date="2016-06" db="UniProtKB">
        <authorList>
            <consortium name="WormBaseParasite"/>
        </authorList>
    </citation>
    <scope>IDENTIFICATION</scope>
</reference>
<keyword evidence="8" id="KW-1133">Transmembrane helix</keyword>
<dbReference type="WBParaSite" id="TCNE_0002007001-mRNA-1">
    <property type="protein sequence ID" value="TCNE_0002007001-mRNA-1"/>
    <property type="gene ID" value="TCNE_0002007001"/>
</dbReference>
<accession>A0A183VH46</accession>
<proteinExistence type="inferred from homology"/>
<protein>
    <submittedName>
        <fullName evidence="10">Cytochrome P450</fullName>
    </submittedName>
</protein>
<evidence type="ECO:0000256" key="4">
    <source>
        <dbReference type="ARBA" id="ARBA00022723"/>
    </source>
</evidence>
<dbReference type="AlphaFoldDB" id="A0A183VH46"/>
<name>A0A183VH46_TOXCA</name>
<dbReference type="PANTHER" id="PTHR24292">
    <property type="entry name" value="CYTOCHROME P450"/>
    <property type="match status" value="1"/>
</dbReference>
<evidence type="ECO:0000313" key="10">
    <source>
        <dbReference type="WBParaSite" id="TCNE_0002007001-mRNA-1"/>
    </source>
</evidence>
<keyword evidence="4" id="KW-0479">Metal-binding</keyword>
<evidence type="ECO:0000256" key="1">
    <source>
        <dbReference type="ARBA" id="ARBA00001971"/>
    </source>
</evidence>
<dbReference type="GO" id="GO:0005506">
    <property type="term" value="F:iron ion binding"/>
    <property type="evidence" value="ECO:0007669"/>
    <property type="project" value="InterPro"/>
</dbReference>
<keyword evidence="6" id="KW-0408">Iron</keyword>
<comment type="similarity">
    <text evidence="2">Belongs to the cytochrome P450 family.</text>
</comment>
<evidence type="ECO:0000256" key="7">
    <source>
        <dbReference type="ARBA" id="ARBA00023033"/>
    </source>
</evidence>
<sequence>LDAEADVDLSTTGYDRSNVKVERKLTSSEIVMQCFVFLLAGFDTTANSLAYVSYCIAKNAEVRKRIQDEIDEICVDEVS</sequence>
<evidence type="ECO:0000313" key="9">
    <source>
        <dbReference type="Proteomes" id="UP000050794"/>
    </source>
</evidence>
<keyword evidence="5" id="KW-0560">Oxidoreductase</keyword>
<dbReference type="InterPro" id="IPR050476">
    <property type="entry name" value="Insect_CytP450_Detox"/>
</dbReference>
<dbReference type="SUPFAM" id="SSF48264">
    <property type="entry name" value="Cytochrome P450"/>
    <property type="match status" value="1"/>
</dbReference>
<evidence type="ECO:0000256" key="8">
    <source>
        <dbReference type="SAM" id="Phobius"/>
    </source>
</evidence>
<dbReference type="Pfam" id="PF00067">
    <property type="entry name" value="p450"/>
    <property type="match status" value="1"/>
</dbReference>
<dbReference type="GO" id="GO:0004497">
    <property type="term" value="F:monooxygenase activity"/>
    <property type="evidence" value="ECO:0007669"/>
    <property type="project" value="UniProtKB-KW"/>
</dbReference>
<dbReference type="Gene3D" id="1.10.630.10">
    <property type="entry name" value="Cytochrome P450"/>
    <property type="match status" value="1"/>
</dbReference>
<dbReference type="InterPro" id="IPR001128">
    <property type="entry name" value="Cyt_P450"/>
</dbReference>
<organism evidence="9 10">
    <name type="scientific">Toxocara canis</name>
    <name type="common">Canine roundworm</name>
    <dbReference type="NCBI Taxonomy" id="6265"/>
    <lineage>
        <taxon>Eukaryota</taxon>
        <taxon>Metazoa</taxon>
        <taxon>Ecdysozoa</taxon>
        <taxon>Nematoda</taxon>
        <taxon>Chromadorea</taxon>
        <taxon>Rhabditida</taxon>
        <taxon>Spirurina</taxon>
        <taxon>Ascaridomorpha</taxon>
        <taxon>Ascaridoidea</taxon>
        <taxon>Toxocaridae</taxon>
        <taxon>Toxocara</taxon>
    </lineage>
</organism>
<keyword evidence="8" id="KW-0812">Transmembrane</keyword>
<dbReference type="PANTHER" id="PTHR24292:SF54">
    <property type="entry name" value="CYP9F3-RELATED"/>
    <property type="match status" value="1"/>
</dbReference>
<evidence type="ECO:0000256" key="3">
    <source>
        <dbReference type="ARBA" id="ARBA00022617"/>
    </source>
</evidence>
<dbReference type="GO" id="GO:0016705">
    <property type="term" value="F:oxidoreductase activity, acting on paired donors, with incorporation or reduction of molecular oxygen"/>
    <property type="evidence" value="ECO:0007669"/>
    <property type="project" value="InterPro"/>
</dbReference>
<evidence type="ECO:0000256" key="6">
    <source>
        <dbReference type="ARBA" id="ARBA00023004"/>
    </source>
</evidence>
<evidence type="ECO:0000256" key="5">
    <source>
        <dbReference type="ARBA" id="ARBA00023002"/>
    </source>
</evidence>
<feature type="transmembrane region" description="Helical" evidence="8">
    <location>
        <begin position="30"/>
        <end position="57"/>
    </location>
</feature>
<keyword evidence="8" id="KW-0472">Membrane</keyword>
<comment type="cofactor">
    <cofactor evidence="1">
        <name>heme</name>
        <dbReference type="ChEBI" id="CHEBI:30413"/>
    </cofactor>
</comment>
<keyword evidence="7" id="KW-0503">Monooxygenase</keyword>
<dbReference type="GO" id="GO:0020037">
    <property type="term" value="F:heme binding"/>
    <property type="evidence" value="ECO:0007669"/>
    <property type="project" value="InterPro"/>
</dbReference>
<keyword evidence="3" id="KW-0349">Heme</keyword>
<evidence type="ECO:0000256" key="2">
    <source>
        <dbReference type="ARBA" id="ARBA00010617"/>
    </source>
</evidence>
<dbReference type="InterPro" id="IPR036396">
    <property type="entry name" value="Cyt_P450_sf"/>
</dbReference>